<dbReference type="InterPro" id="IPR020635">
    <property type="entry name" value="Tyr_kinase_cat_dom"/>
</dbReference>
<dbReference type="InterPro" id="IPR011009">
    <property type="entry name" value="Kinase-like_dom_sf"/>
</dbReference>
<sequence length="175" mass="19687">MTIYEVPHKNWNFGDTLLGTGNFGIVIKGTVEVGSRKSIIAIKTIKSPDDIVDFKTTLLELKIMAHIGHHHHVVKLVAASTDEIQKRKVLIGVEFCANGSLLSYMQKRKRLFTNNVHDGCIHFSNENNAEMVDGVYDNLITSDISTLDLYKWSFQIACGMKFLESKNLVYSRGNL</sequence>
<comment type="caution">
    <text evidence="4">The sequence shown here is derived from an EMBL/GenBank/DDBJ whole genome shotgun (WGS) entry which is preliminary data.</text>
</comment>
<dbReference type="Gene3D" id="3.30.200.20">
    <property type="entry name" value="Phosphorylase Kinase, domain 1"/>
    <property type="match status" value="1"/>
</dbReference>
<evidence type="ECO:0000256" key="2">
    <source>
        <dbReference type="PROSITE-ProRule" id="PRU10141"/>
    </source>
</evidence>
<gene>
    <name evidence="4" type="ORF">Ocin01_04960</name>
</gene>
<dbReference type="GO" id="GO:0043235">
    <property type="term" value="C:receptor complex"/>
    <property type="evidence" value="ECO:0007669"/>
    <property type="project" value="TreeGrafter"/>
</dbReference>
<keyword evidence="2" id="KW-0547">Nucleotide-binding</keyword>
<evidence type="ECO:0000313" key="4">
    <source>
        <dbReference type="EMBL" id="ODN01733.1"/>
    </source>
</evidence>
<dbReference type="SMART" id="SM00219">
    <property type="entry name" value="TyrKc"/>
    <property type="match status" value="1"/>
</dbReference>
<dbReference type="SUPFAM" id="SSF56112">
    <property type="entry name" value="Protein kinase-like (PK-like)"/>
    <property type="match status" value="1"/>
</dbReference>
<dbReference type="PROSITE" id="PS00107">
    <property type="entry name" value="PROTEIN_KINASE_ATP"/>
    <property type="match status" value="1"/>
</dbReference>
<name>A0A1D2N8Z5_ORCCI</name>
<proteinExistence type="predicted"/>
<dbReference type="InterPro" id="IPR000719">
    <property type="entry name" value="Prot_kinase_dom"/>
</dbReference>
<feature type="domain" description="Protein kinase" evidence="3">
    <location>
        <begin position="12"/>
        <end position="175"/>
    </location>
</feature>
<dbReference type="Pfam" id="PF07714">
    <property type="entry name" value="PK_Tyr_Ser-Thr"/>
    <property type="match status" value="1"/>
</dbReference>
<keyword evidence="5" id="KW-1185">Reference proteome</keyword>
<dbReference type="InterPro" id="IPR017441">
    <property type="entry name" value="Protein_kinase_ATP_BS"/>
</dbReference>
<dbReference type="InterPro" id="IPR050122">
    <property type="entry name" value="RTK"/>
</dbReference>
<protein>
    <submittedName>
        <fullName evidence="4">Vascular endothelial growth factor receptor 1</fullName>
    </submittedName>
</protein>
<dbReference type="InterPro" id="IPR001245">
    <property type="entry name" value="Ser-Thr/Tyr_kinase_cat_dom"/>
</dbReference>
<feature type="binding site" evidence="2">
    <location>
        <position position="43"/>
    </location>
    <ligand>
        <name>ATP</name>
        <dbReference type="ChEBI" id="CHEBI:30616"/>
    </ligand>
</feature>
<dbReference type="STRING" id="48709.A0A1D2N8Z5"/>
<dbReference type="PROSITE" id="PS50011">
    <property type="entry name" value="PROTEIN_KINASE_DOM"/>
    <property type="match status" value="1"/>
</dbReference>
<dbReference type="PANTHER" id="PTHR24416">
    <property type="entry name" value="TYROSINE-PROTEIN KINASE RECEPTOR"/>
    <property type="match status" value="1"/>
</dbReference>
<dbReference type="OMA" id="IMAHIGH"/>
<reference evidence="4 5" key="1">
    <citation type="journal article" date="2016" name="Genome Biol. Evol.">
        <title>Gene Family Evolution Reflects Adaptation to Soil Environmental Stressors in the Genome of the Collembolan Orchesella cincta.</title>
        <authorList>
            <person name="Faddeeva-Vakhrusheva A."/>
            <person name="Derks M.F."/>
            <person name="Anvar S.Y."/>
            <person name="Agamennone V."/>
            <person name="Suring W."/>
            <person name="Smit S."/>
            <person name="van Straalen N.M."/>
            <person name="Roelofs D."/>
        </authorList>
    </citation>
    <scope>NUCLEOTIDE SEQUENCE [LARGE SCALE GENOMIC DNA]</scope>
    <source>
        <tissue evidence="4">Mixed pool</tissue>
    </source>
</reference>
<dbReference type="AlphaFoldDB" id="A0A1D2N8Z5"/>
<dbReference type="GO" id="GO:0005886">
    <property type="term" value="C:plasma membrane"/>
    <property type="evidence" value="ECO:0007669"/>
    <property type="project" value="TreeGrafter"/>
</dbReference>
<dbReference type="Proteomes" id="UP000094527">
    <property type="component" value="Unassembled WGS sequence"/>
</dbReference>
<dbReference type="OrthoDB" id="8196102at2759"/>
<evidence type="ECO:0000256" key="1">
    <source>
        <dbReference type="ARBA" id="ARBA00004167"/>
    </source>
</evidence>
<dbReference type="PANTHER" id="PTHR24416:SF600">
    <property type="entry name" value="PDGF- AND VEGF-RECEPTOR RELATED, ISOFORM J"/>
    <property type="match status" value="1"/>
</dbReference>
<dbReference type="GO" id="GO:0004714">
    <property type="term" value="F:transmembrane receptor protein tyrosine kinase activity"/>
    <property type="evidence" value="ECO:0007669"/>
    <property type="project" value="TreeGrafter"/>
</dbReference>
<organism evidence="4 5">
    <name type="scientific">Orchesella cincta</name>
    <name type="common">Springtail</name>
    <name type="synonym">Podura cincta</name>
    <dbReference type="NCBI Taxonomy" id="48709"/>
    <lineage>
        <taxon>Eukaryota</taxon>
        <taxon>Metazoa</taxon>
        <taxon>Ecdysozoa</taxon>
        <taxon>Arthropoda</taxon>
        <taxon>Hexapoda</taxon>
        <taxon>Collembola</taxon>
        <taxon>Entomobryomorpha</taxon>
        <taxon>Entomobryoidea</taxon>
        <taxon>Orchesellidae</taxon>
        <taxon>Orchesellinae</taxon>
        <taxon>Orchesella</taxon>
    </lineage>
</organism>
<keyword evidence="4" id="KW-0675">Receptor</keyword>
<dbReference type="EMBL" id="LJIJ01000141">
    <property type="protein sequence ID" value="ODN01733.1"/>
    <property type="molecule type" value="Genomic_DNA"/>
</dbReference>
<evidence type="ECO:0000313" key="5">
    <source>
        <dbReference type="Proteomes" id="UP000094527"/>
    </source>
</evidence>
<dbReference type="GO" id="GO:0005524">
    <property type="term" value="F:ATP binding"/>
    <property type="evidence" value="ECO:0007669"/>
    <property type="project" value="UniProtKB-UniRule"/>
</dbReference>
<keyword evidence="2" id="KW-0067">ATP-binding</keyword>
<comment type="subcellular location">
    <subcellularLocation>
        <location evidence="1">Membrane</location>
        <topology evidence="1">Single-pass membrane protein</topology>
    </subcellularLocation>
</comment>
<evidence type="ECO:0000259" key="3">
    <source>
        <dbReference type="PROSITE" id="PS50011"/>
    </source>
</evidence>
<dbReference type="GO" id="GO:0007169">
    <property type="term" value="P:cell surface receptor protein tyrosine kinase signaling pathway"/>
    <property type="evidence" value="ECO:0007669"/>
    <property type="project" value="TreeGrafter"/>
</dbReference>
<accession>A0A1D2N8Z5</accession>